<dbReference type="Proteomes" id="UP000001578">
    <property type="component" value="Plasmid pLW1071"/>
</dbReference>
<reference evidence="2 3" key="1">
    <citation type="journal article" date="2007" name="Proc. Natl. Acad. Sci. U.S.A.">
        <title>Genome and proteome of long-chain alkane degrading Geobacillus thermodenitrificans NG80-2 isolated from a deep-subsurface oil reservoir.</title>
        <authorList>
            <person name="Feng L."/>
            <person name="Wang W."/>
            <person name="Cheng J."/>
            <person name="Ren Y."/>
            <person name="Zhao G."/>
            <person name="Gao C."/>
            <person name="Tang Y."/>
            <person name="Liu X."/>
            <person name="Han W."/>
            <person name="Peng X."/>
            <person name="Liu R."/>
            <person name="Wang L."/>
        </authorList>
    </citation>
    <scope>NUCLEOTIDE SEQUENCE [LARGE SCALE GENOMIC DNA]</scope>
    <source>
        <strain evidence="3">NG80-2</strain>
        <plasmid evidence="2 3">pLW1071</plasmid>
    </source>
</reference>
<dbReference type="HOGENOM" id="CLU_056893_0_0_9"/>
<name>A4ITZ2_GEOTN</name>
<feature type="region of interest" description="Disordered" evidence="1">
    <location>
        <begin position="157"/>
        <end position="178"/>
    </location>
</feature>
<protein>
    <submittedName>
        <fullName evidence="2">RepA protein</fullName>
    </submittedName>
</protein>
<evidence type="ECO:0000256" key="1">
    <source>
        <dbReference type="SAM" id="MobiDB-lite"/>
    </source>
</evidence>
<feature type="compositionally biased region" description="Low complexity" evidence="1">
    <location>
        <begin position="204"/>
        <end position="221"/>
    </location>
</feature>
<geneLocation type="plasmid" evidence="2 3">
    <name>pLW1071</name>
</geneLocation>
<evidence type="ECO:0000313" key="3">
    <source>
        <dbReference type="Proteomes" id="UP000001578"/>
    </source>
</evidence>
<dbReference type="KEGG" id="gtn:GTNG_3463"/>
<evidence type="ECO:0000313" key="2">
    <source>
        <dbReference type="EMBL" id="ABO68796.1"/>
    </source>
</evidence>
<accession>A4ITZ2</accession>
<dbReference type="AlphaFoldDB" id="A4ITZ2"/>
<dbReference type="EMBL" id="CP000558">
    <property type="protein sequence ID" value="ABO68796.1"/>
    <property type="molecule type" value="Genomic_DNA"/>
</dbReference>
<keyword evidence="2" id="KW-0614">Plasmid</keyword>
<feature type="region of interest" description="Disordered" evidence="1">
    <location>
        <begin position="286"/>
        <end position="321"/>
    </location>
</feature>
<proteinExistence type="predicted"/>
<dbReference type="eggNOG" id="COG3935">
    <property type="taxonomic scope" value="Bacteria"/>
</dbReference>
<gene>
    <name evidence="2" type="primary">repA</name>
    <name evidence="2" type="ordered locus">GTNG_3463</name>
</gene>
<organism evidence="2 3">
    <name type="scientific">Geobacillus thermodenitrificans (strain NG80-2)</name>
    <dbReference type="NCBI Taxonomy" id="420246"/>
    <lineage>
        <taxon>Bacteria</taxon>
        <taxon>Bacillati</taxon>
        <taxon>Bacillota</taxon>
        <taxon>Bacilli</taxon>
        <taxon>Bacillales</taxon>
        <taxon>Anoxybacillaceae</taxon>
        <taxon>Geobacillus</taxon>
    </lineage>
</organism>
<feature type="region of interest" description="Disordered" evidence="1">
    <location>
        <begin position="197"/>
        <end position="229"/>
    </location>
</feature>
<sequence>MFVPNFGRNRRRIYMAKVEFTRAKKNRNELQLPILHFVVADDWIDKLGPEAFAAWLKFYSWCDRSDQRKDKYNDVIPSSLSKVMKRLGVGKKKFYNEIIRPLWNYGLIDLVTYEDDEYPGNKPVNIVVYEYPQNDIQKKYQPLEKIRDYDTEYETSSRTFAKKGGRKQNESSDGFNMKPGVVSVGNQGWFPIETGGGFAEKPNNDSNDINNDSNDINNDSNNNHHHPLIEGFNQQQSDLIHEFLQANKIDDDDLKNKLLEKLKGKRFKYMAYIEKTFETVKKMVDSNSSEGQKIQKPTRKELVPDWLKMDYNQPKDDEDFDIEQARRELEERLKKYRDE</sequence>